<evidence type="ECO:0000259" key="6">
    <source>
        <dbReference type="Pfam" id="PF01509"/>
    </source>
</evidence>
<keyword evidence="9" id="KW-1185">Reference proteome</keyword>
<dbReference type="GeneID" id="94491440"/>
<dbReference type="HAMAP" id="MF_01080">
    <property type="entry name" value="TruB_bact"/>
    <property type="match status" value="1"/>
</dbReference>
<keyword evidence="3 5" id="KW-0819">tRNA processing</keyword>
<accession>A0ABT4H2E6</accession>
<dbReference type="InterPro" id="IPR032819">
    <property type="entry name" value="TruB_C"/>
</dbReference>
<reference evidence="8 9" key="1">
    <citation type="submission" date="2022-05" db="EMBL/GenBank/DDBJ databases">
        <title>Genome Sequencing of Bee-Associated Microbes.</title>
        <authorList>
            <person name="Dunlap C."/>
        </authorList>
    </citation>
    <scope>NUCLEOTIDE SEQUENCE [LARGE SCALE GENOMIC DNA]</scope>
    <source>
        <strain evidence="8 9">NRRL B-04010</strain>
    </source>
</reference>
<dbReference type="Pfam" id="PF01509">
    <property type="entry name" value="TruB_N"/>
    <property type="match status" value="1"/>
</dbReference>
<evidence type="ECO:0000256" key="5">
    <source>
        <dbReference type="HAMAP-Rule" id="MF_01080"/>
    </source>
</evidence>
<evidence type="ECO:0000256" key="1">
    <source>
        <dbReference type="ARBA" id="ARBA00000385"/>
    </source>
</evidence>
<dbReference type="PANTHER" id="PTHR13767:SF2">
    <property type="entry name" value="PSEUDOURIDYLATE SYNTHASE TRUB1"/>
    <property type="match status" value="1"/>
</dbReference>
<evidence type="ECO:0000256" key="2">
    <source>
        <dbReference type="ARBA" id="ARBA00005642"/>
    </source>
</evidence>
<dbReference type="InterPro" id="IPR002501">
    <property type="entry name" value="PsdUridine_synth_N"/>
</dbReference>
<dbReference type="Pfam" id="PF16198">
    <property type="entry name" value="TruB_C_2"/>
    <property type="match status" value="1"/>
</dbReference>
<evidence type="ECO:0000313" key="9">
    <source>
        <dbReference type="Proteomes" id="UP001527181"/>
    </source>
</evidence>
<dbReference type="EC" id="5.4.99.25" evidence="5"/>
<dbReference type="InterPro" id="IPR014780">
    <property type="entry name" value="tRNA_psdUridine_synth_TruB"/>
</dbReference>
<dbReference type="GO" id="GO:0160148">
    <property type="term" value="F:tRNA pseudouridine(55) synthase activity"/>
    <property type="evidence" value="ECO:0007669"/>
    <property type="project" value="UniProtKB-EC"/>
</dbReference>
<protein>
    <recommendedName>
        <fullName evidence="5">tRNA pseudouridine synthase B</fullName>
        <ecNumber evidence="5">5.4.99.25</ecNumber>
    </recommendedName>
    <alternativeName>
        <fullName evidence="5">tRNA pseudouridine(55) synthase</fullName>
        <shortName evidence="5">Psi55 synthase</shortName>
    </alternativeName>
    <alternativeName>
        <fullName evidence="5">tRNA pseudouridylate synthase</fullName>
    </alternativeName>
    <alternativeName>
        <fullName evidence="5">tRNA-uridine isomerase</fullName>
    </alternativeName>
</protein>
<evidence type="ECO:0000259" key="7">
    <source>
        <dbReference type="Pfam" id="PF16198"/>
    </source>
</evidence>
<feature type="active site" description="Nucleophile" evidence="5">
    <location>
        <position position="41"/>
    </location>
</feature>
<comment type="function">
    <text evidence="5">Responsible for synthesis of pseudouridine from uracil-55 in the psi GC loop of transfer RNAs.</text>
</comment>
<evidence type="ECO:0000313" key="8">
    <source>
        <dbReference type="EMBL" id="MCY9762819.1"/>
    </source>
</evidence>
<evidence type="ECO:0000256" key="3">
    <source>
        <dbReference type="ARBA" id="ARBA00022694"/>
    </source>
</evidence>
<dbReference type="EMBL" id="JAMDNP010000043">
    <property type="protein sequence ID" value="MCY9762819.1"/>
    <property type="molecule type" value="Genomic_DNA"/>
</dbReference>
<feature type="domain" description="Pseudouridine synthase II N-terminal" evidence="6">
    <location>
        <begin position="26"/>
        <end position="178"/>
    </location>
</feature>
<dbReference type="Gene3D" id="3.30.2350.10">
    <property type="entry name" value="Pseudouridine synthase"/>
    <property type="match status" value="1"/>
</dbReference>
<dbReference type="RefSeq" id="WP_005550535.1">
    <property type="nucleotide sequence ID" value="NZ_JAKOBS010000032.1"/>
</dbReference>
<dbReference type="Proteomes" id="UP001527181">
    <property type="component" value="Unassembled WGS sequence"/>
</dbReference>
<gene>
    <name evidence="5 8" type="primary">truB</name>
    <name evidence="8" type="ORF">M5X12_19990</name>
</gene>
<dbReference type="PANTHER" id="PTHR13767">
    <property type="entry name" value="TRNA-PSEUDOURIDINE SYNTHASE"/>
    <property type="match status" value="1"/>
</dbReference>
<organism evidence="8 9">
    <name type="scientific">Paenibacillus alvei</name>
    <name type="common">Bacillus alvei</name>
    <dbReference type="NCBI Taxonomy" id="44250"/>
    <lineage>
        <taxon>Bacteria</taxon>
        <taxon>Bacillati</taxon>
        <taxon>Bacillota</taxon>
        <taxon>Bacilli</taxon>
        <taxon>Bacillales</taxon>
        <taxon>Paenibacillaceae</taxon>
        <taxon>Paenibacillus</taxon>
    </lineage>
</organism>
<dbReference type="InterPro" id="IPR020103">
    <property type="entry name" value="PsdUridine_synth_cat_dom_sf"/>
</dbReference>
<dbReference type="NCBIfam" id="TIGR00431">
    <property type="entry name" value="TruB"/>
    <property type="match status" value="1"/>
</dbReference>
<comment type="caution">
    <text evidence="8">The sequence shown here is derived from an EMBL/GenBank/DDBJ whole genome shotgun (WGS) entry which is preliminary data.</text>
</comment>
<name>A0ABT4H2E6_PAEAL</name>
<keyword evidence="4 5" id="KW-0413">Isomerase</keyword>
<feature type="domain" description="tRNA pseudouridylate synthase B C-terminal" evidence="7">
    <location>
        <begin position="179"/>
        <end position="237"/>
    </location>
</feature>
<comment type="catalytic activity">
    <reaction evidence="1 5">
        <text>uridine(55) in tRNA = pseudouridine(55) in tRNA</text>
        <dbReference type="Rhea" id="RHEA:42532"/>
        <dbReference type="Rhea" id="RHEA-COMP:10101"/>
        <dbReference type="Rhea" id="RHEA-COMP:10102"/>
        <dbReference type="ChEBI" id="CHEBI:65314"/>
        <dbReference type="ChEBI" id="CHEBI:65315"/>
        <dbReference type="EC" id="5.4.99.25"/>
    </reaction>
</comment>
<sequence length="306" mass="34309">MSNYHGVLPVWKPEDWTSHDVVAKVRRLIREKRIGHTGTLDPKVVGVLPLCIGKATRIVEYLQEMPKQYEAVLRFGLSTDTEDLSGEVLERSDASHLTAEMIREAVHSFIGDIEQIPPMYSAVKVDGKRLYDLAREGKTVERKARQVTIHKIDLLDMQLGAAEPEIRFLVECSKGTYIRTLCVDIGRKLGVPSTMAKLTRTVSAGFVPSQCVTFEQIEQAVADGTFEEMLLSVEDAISDMPRIEVSEKYAHYAITGRSIPLHALQPKPLTNGTIRLYDEQGTFYGIFQVPQGQTVLRPVKVFLPNE</sequence>
<proteinExistence type="inferred from homology"/>
<dbReference type="CDD" id="cd02573">
    <property type="entry name" value="PseudoU_synth_EcTruB"/>
    <property type="match status" value="1"/>
</dbReference>
<dbReference type="SUPFAM" id="SSF55120">
    <property type="entry name" value="Pseudouridine synthase"/>
    <property type="match status" value="1"/>
</dbReference>
<comment type="similarity">
    <text evidence="2 5">Belongs to the pseudouridine synthase TruB family. Type 1 subfamily.</text>
</comment>
<evidence type="ECO:0000256" key="4">
    <source>
        <dbReference type="ARBA" id="ARBA00023235"/>
    </source>
</evidence>